<organism evidence="2">
    <name type="scientific">uncultured Rubrobacteraceae bacterium</name>
    <dbReference type="NCBI Taxonomy" id="349277"/>
    <lineage>
        <taxon>Bacteria</taxon>
        <taxon>Bacillati</taxon>
        <taxon>Actinomycetota</taxon>
        <taxon>Rubrobacteria</taxon>
        <taxon>Rubrobacterales</taxon>
        <taxon>Rubrobacteraceae</taxon>
        <taxon>environmental samples</taxon>
    </lineage>
</organism>
<proteinExistence type="predicted"/>
<protein>
    <submittedName>
        <fullName evidence="2">Uncharacterized protein</fullName>
    </submittedName>
</protein>
<gene>
    <name evidence="2" type="ORF">AVDCRST_MAG05-4631</name>
</gene>
<reference evidence="2" key="1">
    <citation type="submission" date="2020-02" db="EMBL/GenBank/DDBJ databases">
        <authorList>
            <person name="Meier V. D."/>
        </authorList>
    </citation>
    <scope>NUCLEOTIDE SEQUENCE</scope>
    <source>
        <strain evidence="2">AVDCRST_MAG05</strain>
    </source>
</reference>
<dbReference type="EMBL" id="CADCVM010000501">
    <property type="protein sequence ID" value="CAA9533431.1"/>
    <property type="molecule type" value="Genomic_DNA"/>
</dbReference>
<dbReference type="AlphaFoldDB" id="A0A6J4TVB5"/>
<name>A0A6J4TVB5_9ACTN</name>
<evidence type="ECO:0000313" key="2">
    <source>
        <dbReference type="EMBL" id="CAA9533431.1"/>
    </source>
</evidence>
<accession>A0A6J4TVB5</accession>
<feature type="region of interest" description="Disordered" evidence="1">
    <location>
        <begin position="104"/>
        <end position="123"/>
    </location>
</feature>
<evidence type="ECO:0000256" key="1">
    <source>
        <dbReference type="SAM" id="MobiDB-lite"/>
    </source>
</evidence>
<sequence length="123" mass="13323">MAYEEDYRAYRETIAAGIRLLRPHTEVRTAALDELGAELERFAPQLVVCGVPGRPDPGTPAWVQLPVEVGRPARVRVGDGRREIVGLTLEGLLGVVDEAEALGRRKAARARDRGPGGHIHPSA</sequence>